<proteinExistence type="inferred from homology"/>
<evidence type="ECO:0000259" key="16">
    <source>
        <dbReference type="PROSITE" id="PS51021"/>
    </source>
</evidence>
<dbReference type="Pfam" id="PF00787">
    <property type="entry name" value="PX"/>
    <property type="match status" value="1"/>
</dbReference>
<dbReference type="GO" id="GO:0015031">
    <property type="term" value="P:protein transport"/>
    <property type="evidence" value="ECO:0007669"/>
    <property type="project" value="UniProtKB-KW"/>
</dbReference>
<dbReference type="SUPFAM" id="SSF64268">
    <property type="entry name" value="PX domain"/>
    <property type="match status" value="1"/>
</dbReference>
<feature type="domain" description="BAR" evidence="16">
    <location>
        <begin position="331"/>
        <end position="585"/>
    </location>
</feature>
<sequence>MSSRDGASHVAGVGDTDVPSDNVWSSHDRLTPTNPHDRNDDDQPSPLPFARTPPIIDSYEPSPVSSAHSSVIDLNSQAGSAADDDDFELIENDQLPESHYDGHDSPSEEGVIGGLTSNLRKRYNKYQRRPQRRFSNPTPAQPGSSNMDGAGRSSNDYDDPEWQQAGANADSIDLAGPGAHGRLLCTVGSPQKEGEGTQTVYVSYLVTTETDFKSYQNSHTKVRRRFTDFVFLYRTLAKEYPQCAVPPLPDKHNMSYVRGDRFGPDFTSRRAYSLNRFLARLTRHPVLRRATLLTLFLESTDWNSVMKSRPNRGMSGSDGGSGGVLESWTDTFLNAFTKPHKTDKKFQEVNERASKLDDDLGTVSKTVARVAKREGDLENDYRDLAEQFQRLAALEPGINDELTKFATSVNATSEGWQGLKEFTDQDYLGSLKDMEAYITSVKSLLKTREQKQLDFEALTDYLQKAAQERDTLASHGSMGASGFLRQKIEDVRGVDHEQSRRERQRKLEVQISRLTTEVEAAKKTSEAFDEEVVKEVGDFERNKAIEFRDELGGLADANIRFFQGNIEIWERFIEDMEKQQAEAEATRA</sequence>
<evidence type="ECO:0000256" key="11">
    <source>
        <dbReference type="ARBA" id="ARBA00040748"/>
    </source>
</evidence>
<evidence type="ECO:0000256" key="8">
    <source>
        <dbReference type="ARBA" id="ARBA00023006"/>
    </source>
</evidence>
<keyword evidence="8" id="KW-0072">Autophagy</keyword>
<feature type="compositionally biased region" description="Polar residues" evidence="14">
    <location>
        <begin position="133"/>
        <end position="147"/>
    </location>
</feature>
<feature type="compositionally biased region" description="Polar residues" evidence="14">
    <location>
        <begin position="63"/>
        <end position="79"/>
    </location>
</feature>
<dbReference type="FunFam" id="1.20.1270.60:FF:000042">
    <property type="entry name" value="Vacuolar targeting protein Atg24"/>
    <property type="match status" value="1"/>
</dbReference>
<dbReference type="CDD" id="cd06863">
    <property type="entry name" value="PX_Atg24p"/>
    <property type="match status" value="1"/>
</dbReference>
<keyword evidence="10" id="KW-0472">Membrane</keyword>
<feature type="domain" description="PX" evidence="15">
    <location>
        <begin position="182"/>
        <end position="303"/>
    </location>
</feature>
<dbReference type="PROSITE" id="PS51021">
    <property type="entry name" value="BAR"/>
    <property type="match status" value="1"/>
</dbReference>
<comment type="subcellular location">
    <subcellularLocation>
        <location evidence="2">Cytoplasm</location>
    </subcellularLocation>
    <subcellularLocation>
        <location evidence="1">Endosome membrane</location>
        <topology evidence="1">Peripheral membrane protein</topology>
    </subcellularLocation>
</comment>
<dbReference type="InterPro" id="IPR036871">
    <property type="entry name" value="PX_dom_sf"/>
</dbReference>
<evidence type="ECO:0000313" key="18">
    <source>
        <dbReference type="Proteomes" id="UP000237631"/>
    </source>
</evidence>
<dbReference type="CDD" id="cd07628">
    <property type="entry name" value="BAR_Atg24p"/>
    <property type="match status" value="1"/>
</dbReference>
<evidence type="ECO:0000256" key="13">
    <source>
        <dbReference type="SAM" id="Coils"/>
    </source>
</evidence>
<evidence type="ECO:0000256" key="3">
    <source>
        <dbReference type="ARBA" id="ARBA00010883"/>
    </source>
</evidence>
<evidence type="ECO:0000256" key="4">
    <source>
        <dbReference type="ARBA" id="ARBA00022448"/>
    </source>
</evidence>
<dbReference type="Gene3D" id="1.20.1270.60">
    <property type="entry name" value="Arfaptin homology (AH) domain/BAR domain"/>
    <property type="match status" value="1"/>
</dbReference>
<evidence type="ECO:0000256" key="12">
    <source>
        <dbReference type="ARBA" id="ARBA00041273"/>
    </source>
</evidence>
<dbReference type="PANTHER" id="PTHR45949:SF2">
    <property type="entry name" value="SORTING NEXIN-4"/>
    <property type="match status" value="1"/>
</dbReference>
<dbReference type="GO" id="GO:0000407">
    <property type="term" value="C:phagophore assembly site"/>
    <property type="evidence" value="ECO:0007669"/>
    <property type="project" value="TreeGrafter"/>
</dbReference>
<evidence type="ECO:0000256" key="5">
    <source>
        <dbReference type="ARBA" id="ARBA00022490"/>
    </source>
</evidence>
<dbReference type="InterPro" id="IPR001683">
    <property type="entry name" value="PX_dom"/>
</dbReference>
<keyword evidence="6" id="KW-0967">Endosome</keyword>
<organism evidence="17 18">
    <name type="scientific">Cercospora berteroae</name>
    <dbReference type="NCBI Taxonomy" id="357750"/>
    <lineage>
        <taxon>Eukaryota</taxon>
        <taxon>Fungi</taxon>
        <taxon>Dikarya</taxon>
        <taxon>Ascomycota</taxon>
        <taxon>Pezizomycotina</taxon>
        <taxon>Dothideomycetes</taxon>
        <taxon>Dothideomycetidae</taxon>
        <taxon>Mycosphaerellales</taxon>
        <taxon>Mycosphaerellaceae</taxon>
        <taxon>Cercospora</taxon>
    </lineage>
</organism>
<comment type="similarity">
    <text evidence="3">Belongs to the sorting nexin family.</text>
</comment>
<feature type="coiled-coil region" evidence="13">
    <location>
        <begin position="504"/>
        <end position="531"/>
    </location>
</feature>
<dbReference type="GO" id="GO:0005769">
    <property type="term" value="C:early endosome"/>
    <property type="evidence" value="ECO:0007669"/>
    <property type="project" value="TreeGrafter"/>
</dbReference>
<keyword evidence="7" id="KW-0653">Protein transport</keyword>
<feature type="region of interest" description="Disordered" evidence="14">
    <location>
        <begin position="1"/>
        <end position="84"/>
    </location>
</feature>
<evidence type="ECO:0000256" key="2">
    <source>
        <dbReference type="ARBA" id="ARBA00004496"/>
    </source>
</evidence>
<keyword evidence="18" id="KW-1185">Reference proteome</keyword>
<evidence type="ECO:0000256" key="14">
    <source>
        <dbReference type="SAM" id="MobiDB-lite"/>
    </source>
</evidence>
<feature type="region of interest" description="Disordered" evidence="14">
    <location>
        <begin position="96"/>
        <end position="163"/>
    </location>
</feature>
<evidence type="ECO:0000259" key="15">
    <source>
        <dbReference type="PROSITE" id="PS50195"/>
    </source>
</evidence>
<dbReference type="GO" id="GO:0000422">
    <property type="term" value="P:autophagy of mitochondrion"/>
    <property type="evidence" value="ECO:0007669"/>
    <property type="project" value="TreeGrafter"/>
</dbReference>
<dbReference type="InterPro" id="IPR027267">
    <property type="entry name" value="AH/BAR_dom_sf"/>
</dbReference>
<dbReference type="GO" id="GO:0035091">
    <property type="term" value="F:phosphatidylinositol binding"/>
    <property type="evidence" value="ECO:0007669"/>
    <property type="project" value="InterPro"/>
</dbReference>
<keyword evidence="5" id="KW-0963">Cytoplasm</keyword>
<dbReference type="STRING" id="357750.A0A2S6C4F4"/>
<protein>
    <recommendedName>
        <fullName evidence="11">Sorting nexin-4</fullName>
    </recommendedName>
    <alternativeName>
        <fullName evidence="12">Autophagy-related protein 24</fullName>
    </alternativeName>
</protein>
<feature type="compositionally biased region" description="Basic and acidic residues" evidence="14">
    <location>
        <begin position="26"/>
        <end position="41"/>
    </location>
</feature>
<dbReference type="Proteomes" id="UP000237631">
    <property type="component" value="Unassembled WGS sequence"/>
</dbReference>
<feature type="compositionally biased region" description="Basic and acidic residues" evidence="14">
    <location>
        <begin position="96"/>
        <end position="106"/>
    </location>
</feature>
<gene>
    <name evidence="17" type="ORF">CBER1_06625</name>
</gene>
<dbReference type="OrthoDB" id="205639at2759"/>
<dbReference type="GO" id="GO:0032456">
    <property type="term" value="P:endocytic recycling"/>
    <property type="evidence" value="ECO:0007669"/>
    <property type="project" value="TreeGrafter"/>
</dbReference>
<keyword evidence="13" id="KW-0175">Coiled coil</keyword>
<dbReference type="InterPro" id="IPR004148">
    <property type="entry name" value="BAR_dom"/>
</dbReference>
<evidence type="ECO:0000256" key="9">
    <source>
        <dbReference type="ARBA" id="ARBA00023121"/>
    </source>
</evidence>
<name>A0A2S6C4F4_9PEZI</name>
<dbReference type="GO" id="GO:0061709">
    <property type="term" value="P:reticulophagy"/>
    <property type="evidence" value="ECO:0007669"/>
    <property type="project" value="TreeGrafter"/>
</dbReference>
<accession>A0A2S6C4F4</accession>
<dbReference type="EMBL" id="PNEN01000561">
    <property type="protein sequence ID" value="PPJ54583.1"/>
    <property type="molecule type" value="Genomic_DNA"/>
</dbReference>
<dbReference type="GO" id="GO:0010008">
    <property type="term" value="C:endosome membrane"/>
    <property type="evidence" value="ECO:0007669"/>
    <property type="project" value="UniProtKB-SubCell"/>
</dbReference>
<keyword evidence="4" id="KW-0813">Transport</keyword>
<reference evidence="18" key="1">
    <citation type="journal article" date="2017" name="bioRxiv">
        <title>Conservation of a gene cluster reveals novel cercosporin biosynthetic mechanisms and extends production to the genus Colletotrichum.</title>
        <authorList>
            <person name="de Jonge R."/>
            <person name="Ebert M.K."/>
            <person name="Huitt-Roehl C.R."/>
            <person name="Pal P."/>
            <person name="Suttle J.C."/>
            <person name="Spanner R.E."/>
            <person name="Neubauer J.D."/>
            <person name="Jurick W.M.II."/>
            <person name="Stott K.A."/>
            <person name="Secor G.A."/>
            <person name="Thomma B.P.H.J."/>
            <person name="Van de Peer Y."/>
            <person name="Townsend C.A."/>
            <person name="Bolton M.D."/>
        </authorList>
    </citation>
    <scope>NUCLEOTIDE SEQUENCE [LARGE SCALE GENOMIC DNA]</scope>
    <source>
        <strain evidence="18">CBS538.71</strain>
    </source>
</reference>
<dbReference type="PANTHER" id="PTHR45949">
    <property type="entry name" value="SORTING NEXIN-4"/>
    <property type="match status" value="1"/>
</dbReference>
<dbReference type="PROSITE" id="PS50195">
    <property type="entry name" value="PX"/>
    <property type="match status" value="1"/>
</dbReference>
<evidence type="ECO:0000256" key="10">
    <source>
        <dbReference type="ARBA" id="ARBA00023136"/>
    </source>
</evidence>
<comment type="caution">
    <text evidence="17">The sequence shown here is derived from an EMBL/GenBank/DDBJ whole genome shotgun (WGS) entry which is preliminary data.</text>
</comment>
<dbReference type="GO" id="GO:0034727">
    <property type="term" value="P:piecemeal microautophagy of the nucleus"/>
    <property type="evidence" value="ECO:0007669"/>
    <property type="project" value="TreeGrafter"/>
</dbReference>
<evidence type="ECO:0000313" key="17">
    <source>
        <dbReference type="EMBL" id="PPJ54583.1"/>
    </source>
</evidence>
<feature type="compositionally biased region" description="Basic residues" evidence="14">
    <location>
        <begin position="119"/>
        <end position="132"/>
    </location>
</feature>
<dbReference type="SMART" id="SM00312">
    <property type="entry name" value="PX"/>
    <property type="match status" value="1"/>
</dbReference>
<evidence type="ECO:0000256" key="1">
    <source>
        <dbReference type="ARBA" id="ARBA00004481"/>
    </source>
</evidence>
<evidence type="ECO:0000256" key="7">
    <source>
        <dbReference type="ARBA" id="ARBA00022927"/>
    </source>
</evidence>
<dbReference type="AlphaFoldDB" id="A0A2S6C4F4"/>
<dbReference type="FunFam" id="3.30.1520.10:FF:000035">
    <property type="entry name" value="Sorting nexin-4 protein"/>
    <property type="match status" value="1"/>
</dbReference>
<evidence type="ECO:0000256" key="6">
    <source>
        <dbReference type="ARBA" id="ARBA00022753"/>
    </source>
</evidence>
<keyword evidence="9" id="KW-0446">Lipid-binding</keyword>
<dbReference type="SUPFAM" id="SSF103657">
    <property type="entry name" value="BAR/IMD domain-like"/>
    <property type="match status" value="1"/>
</dbReference>
<dbReference type="Gene3D" id="3.30.1520.10">
    <property type="entry name" value="Phox-like domain"/>
    <property type="match status" value="1"/>
</dbReference>